<dbReference type="InterPro" id="IPR036390">
    <property type="entry name" value="WH_DNA-bd_sf"/>
</dbReference>
<keyword evidence="3" id="KW-0238">DNA-binding</keyword>
<dbReference type="PANTHER" id="PTHR30537">
    <property type="entry name" value="HTH-TYPE TRANSCRIPTIONAL REGULATOR"/>
    <property type="match status" value="1"/>
</dbReference>
<dbReference type="InterPro" id="IPR005119">
    <property type="entry name" value="LysR_subst-bd"/>
</dbReference>
<dbReference type="SUPFAM" id="SSF46785">
    <property type="entry name" value="Winged helix' DNA-binding domain"/>
    <property type="match status" value="1"/>
</dbReference>
<dbReference type="Pfam" id="PF00126">
    <property type="entry name" value="HTH_1"/>
    <property type="match status" value="1"/>
</dbReference>
<evidence type="ECO:0000256" key="4">
    <source>
        <dbReference type="ARBA" id="ARBA00023163"/>
    </source>
</evidence>
<protein>
    <submittedName>
        <fullName evidence="6">LysR family transcriptional regulator</fullName>
    </submittedName>
</protein>
<sequence length="298" mass="32203">MAFLAVADKRGFSAASRALGVSPSALSQAVRGLEARMGMPLLVRTTRSVNLTDAGRRLRERVGPSLHEALAAVEEVQGGADRVSGTLRLTVPRISVPLVIEPVMPALMARHPELSVDISVDDRNVDIVAEGYDAGVRLSEFVEKDLVAVRVTPPFRFVMVGSPAYLARKGRPQRPKDLMTHDCIGFRMGSSGQRYAWELEKGGREYRMAVRGPFVTDDAAMMLSAARWGAGLAYVNEQAAAPDLKAGTLEEVLPDYGPSVPGLFLYFPARAQRLPKLRVLVDAMTARLPRKPGRGGGG</sequence>
<accession>A0ABX7PD26</accession>
<comment type="similarity">
    <text evidence="1">Belongs to the LysR transcriptional regulatory family.</text>
</comment>
<dbReference type="InterPro" id="IPR000847">
    <property type="entry name" value="LysR_HTH_N"/>
</dbReference>
<evidence type="ECO:0000256" key="1">
    <source>
        <dbReference type="ARBA" id="ARBA00009437"/>
    </source>
</evidence>
<organism evidence="6 7">
    <name type="scientific">Pyxidicoccus parkwayensis</name>
    <dbReference type="NCBI Taxonomy" id="2813578"/>
    <lineage>
        <taxon>Bacteria</taxon>
        <taxon>Pseudomonadati</taxon>
        <taxon>Myxococcota</taxon>
        <taxon>Myxococcia</taxon>
        <taxon>Myxococcales</taxon>
        <taxon>Cystobacterineae</taxon>
        <taxon>Myxococcaceae</taxon>
        <taxon>Pyxidicoccus</taxon>
    </lineage>
</organism>
<dbReference type="InterPro" id="IPR058163">
    <property type="entry name" value="LysR-type_TF_proteobact-type"/>
</dbReference>
<evidence type="ECO:0000313" key="6">
    <source>
        <dbReference type="EMBL" id="QSQ28391.1"/>
    </source>
</evidence>
<dbReference type="SUPFAM" id="SSF53850">
    <property type="entry name" value="Periplasmic binding protein-like II"/>
    <property type="match status" value="1"/>
</dbReference>
<keyword evidence="4" id="KW-0804">Transcription</keyword>
<feature type="domain" description="HTH lysR-type" evidence="5">
    <location>
        <begin position="1"/>
        <end position="52"/>
    </location>
</feature>
<evidence type="ECO:0000256" key="2">
    <source>
        <dbReference type="ARBA" id="ARBA00023015"/>
    </source>
</evidence>
<dbReference type="CDD" id="cd08474">
    <property type="entry name" value="PBP2_CrgA_like_5"/>
    <property type="match status" value="1"/>
</dbReference>
<name>A0ABX7PD26_9BACT</name>
<dbReference type="PANTHER" id="PTHR30537:SF1">
    <property type="entry name" value="HTH-TYPE TRANSCRIPTIONAL REGULATOR PGRR"/>
    <property type="match status" value="1"/>
</dbReference>
<evidence type="ECO:0000256" key="3">
    <source>
        <dbReference type="ARBA" id="ARBA00023125"/>
    </source>
</evidence>
<dbReference type="EMBL" id="CP071090">
    <property type="protein sequence ID" value="QSQ28391.1"/>
    <property type="molecule type" value="Genomic_DNA"/>
</dbReference>
<gene>
    <name evidence="6" type="ORF">JY651_35410</name>
</gene>
<dbReference type="Gene3D" id="1.10.10.10">
    <property type="entry name" value="Winged helix-like DNA-binding domain superfamily/Winged helix DNA-binding domain"/>
    <property type="match status" value="1"/>
</dbReference>
<proteinExistence type="inferred from homology"/>
<dbReference type="PROSITE" id="PS50931">
    <property type="entry name" value="HTH_LYSR"/>
    <property type="match status" value="1"/>
</dbReference>
<keyword evidence="2" id="KW-0805">Transcription regulation</keyword>
<dbReference type="Proteomes" id="UP000662747">
    <property type="component" value="Chromosome"/>
</dbReference>
<evidence type="ECO:0000259" key="5">
    <source>
        <dbReference type="PROSITE" id="PS50931"/>
    </source>
</evidence>
<dbReference type="Pfam" id="PF03466">
    <property type="entry name" value="LysR_substrate"/>
    <property type="match status" value="1"/>
</dbReference>
<keyword evidence="7" id="KW-1185">Reference proteome</keyword>
<dbReference type="InterPro" id="IPR036388">
    <property type="entry name" value="WH-like_DNA-bd_sf"/>
</dbReference>
<evidence type="ECO:0000313" key="7">
    <source>
        <dbReference type="Proteomes" id="UP000662747"/>
    </source>
</evidence>
<reference evidence="6 7" key="1">
    <citation type="submission" date="2021-02" db="EMBL/GenBank/DDBJ databases">
        <title>De Novo genome assembly of isolated myxobacteria.</title>
        <authorList>
            <person name="Stevens D.C."/>
        </authorList>
    </citation>
    <scope>NUCLEOTIDE SEQUENCE [LARGE SCALE GENOMIC DNA]</scope>
    <source>
        <strain evidence="7">SCPEA02</strain>
    </source>
</reference>
<dbReference type="Gene3D" id="3.40.190.290">
    <property type="match status" value="1"/>
</dbReference>